<gene>
    <name evidence="1" type="ORF">PR017_20010</name>
</gene>
<accession>A0AAF1K7E7</accession>
<reference evidence="1 2" key="1">
    <citation type="journal article" date="2018" name="Sci. Rep.">
        <title>Rhizobium tumorigenes sp. nov., a novel plant tumorigenic bacterium isolated from cane gall tumors on thornless blackberry.</title>
        <authorList>
            <person name="Kuzmanovi N."/>
            <person name="Smalla K."/>
            <person name="Gronow S."/>
            <person name="PuBawska J."/>
        </authorList>
    </citation>
    <scope>NUCLEOTIDE SEQUENCE [LARGE SCALE GENOMIC DNA]</scope>
    <source>
        <strain evidence="1 2">1078</strain>
    </source>
</reference>
<protein>
    <submittedName>
        <fullName evidence="1">Uncharacterized protein</fullName>
    </submittedName>
</protein>
<organism evidence="1 2">
    <name type="scientific">Rhizobium tumorigenes</name>
    <dbReference type="NCBI Taxonomy" id="2041385"/>
    <lineage>
        <taxon>Bacteria</taxon>
        <taxon>Pseudomonadati</taxon>
        <taxon>Pseudomonadota</taxon>
        <taxon>Alphaproteobacteria</taxon>
        <taxon>Hyphomicrobiales</taxon>
        <taxon>Rhizobiaceae</taxon>
        <taxon>Rhizobium/Agrobacterium group</taxon>
        <taxon>Rhizobium</taxon>
    </lineage>
</organism>
<name>A0AAF1K7E7_9HYPH</name>
<dbReference type="AlphaFoldDB" id="A0AAF1K7E7"/>
<proteinExistence type="predicted"/>
<geneLocation type="plasmid" evidence="1 2">
    <name>pRt1078</name>
</geneLocation>
<sequence length="167" mass="18891">MTGMKKGRPFGSGYDKYMDVIADLIVASGNSKDLPIAMRELFPLTFKFDVSRAAAFRRIREHWKREGFKFLAAAVERASAKTLREAKAKTDLILIKDADDLLKLTKVKVSPISENLDLAITLFMPPATPEDYKANPMVPLLMSYGQFQLAYKRRFIEQKQKAMTNPG</sequence>
<dbReference type="Proteomes" id="UP000249499">
    <property type="component" value="Plasmid pRt1078"/>
</dbReference>
<evidence type="ECO:0000313" key="1">
    <source>
        <dbReference type="EMBL" id="WFR97507.1"/>
    </source>
</evidence>
<dbReference type="RefSeq" id="WP_133255624.1">
    <property type="nucleotide sequence ID" value="NZ_CP117256.1"/>
</dbReference>
<keyword evidence="1" id="KW-0614">Plasmid</keyword>
<evidence type="ECO:0000313" key="2">
    <source>
        <dbReference type="Proteomes" id="UP000249499"/>
    </source>
</evidence>
<reference evidence="2" key="2">
    <citation type="journal article" date="2023" name="MicrobiologyOpen">
        <title>Genomics of the tumorigenes clade of the family Rhizobiaceae and description of Rhizobium rhododendri sp. nov.</title>
        <authorList>
            <person name="Kuzmanovic N."/>
            <person name="diCenzo G.C."/>
            <person name="Bunk B."/>
            <person name="Sproeer C."/>
            <person name="Fruehling A."/>
            <person name="Neumann-Schaal M."/>
            <person name="Overmann J."/>
            <person name="Smalla K."/>
        </authorList>
    </citation>
    <scope>NUCLEOTIDE SEQUENCE [LARGE SCALE GENOMIC DNA]</scope>
    <source>
        <strain evidence="2">1078</strain>
        <plasmid evidence="2">pRt1078</plasmid>
    </source>
</reference>
<dbReference type="EMBL" id="CP117256">
    <property type="protein sequence ID" value="WFR97507.1"/>
    <property type="molecule type" value="Genomic_DNA"/>
</dbReference>
<dbReference type="KEGG" id="rtu:PR017_20010"/>
<keyword evidence="2" id="KW-1185">Reference proteome</keyword>